<dbReference type="GO" id="GO:0008381">
    <property type="term" value="F:mechanosensitive monoatomic ion channel activity"/>
    <property type="evidence" value="ECO:0007669"/>
    <property type="project" value="UniProtKB-ARBA"/>
</dbReference>
<evidence type="ECO:0000256" key="3">
    <source>
        <dbReference type="ARBA" id="ARBA00022475"/>
    </source>
</evidence>
<evidence type="ECO:0000259" key="8">
    <source>
        <dbReference type="Pfam" id="PF00924"/>
    </source>
</evidence>
<dbReference type="InterPro" id="IPR010920">
    <property type="entry name" value="LSM_dom_sf"/>
</dbReference>
<feature type="transmembrane region" description="Helical" evidence="7">
    <location>
        <begin position="548"/>
        <end position="570"/>
    </location>
</feature>
<comment type="subcellular location">
    <subcellularLocation>
        <location evidence="1">Cell membrane</location>
        <topology evidence="1">Multi-pass membrane protein</topology>
    </subcellularLocation>
</comment>
<feature type="transmembrane region" description="Helical" evidence="7">
    <location>
        <begin position="346"/>
        <end position="366"/>
    </location>
</feature>
<evidence type="ECO:0000256" key="6">
    <source>
        <dbReference type="ARBA" id="ARBA00023136"/>
    </source>
</evidence>
<dbReference type="InterPro" id="IPR023408">
    <property type="entry name" value="MscS_beta-dom_sf"/>
</dbReference>
<dbReference type="Gene3D" id="1.10.287.1260">
    <property type="match status" value="1"/>
</dbReference>
<comment type="similarity">
    <text evidence="2">Belongs to the MscS (TC 1.A.23) family.</text>
</comment>
<feature type="transmembrane region" description="Helical" evidence="7">
    <location>
        <begin position="576"/>
        <end position="606"/>
    </location>
</feature>
<organism evidence="10 11">
    <name type="scientific">Desulforhopalus singaporensis</name>
    <dbReference type="NCBI Taxonomy" id="91360"/>
    <lineage>
        <taxon>Bacteria</taxon>
        <taxon>Pseudomonadati</taxon>
        <taxon>Thermodesulfobacteriota</taxon>
        <taxon>Desulfobulbia</taxon>
        <taxon>Desulfobulbales</taxon>
        <taxon>Desulfocapsaceae</taxon>
        <taxon>Desulforhopalus</taxon>
    </lineage>
</organism>
<dbReference type="Pfam" id="PF21082">
    <property type="entry name" value="MS_channel_3rd"/>
    <property type="match status" value="1"/>
</dbReference>
<evidence type="ECO:0000256" key="5">
    <source>
        <dbReference type="ARBA" id="ARBA00022989"/>
    </source>
</evidence>
<keyword evidence="11" id="KW-1185">Reference proteome</keyword>
<evidence type="ECO:0000256" key="1">
    <source>
        <dbReference type="ARBA" id="ARBA00004651"/>
    </source>
</evidence>
<evidence type="ECO:0000256" key="2">
    <source>
        <dbReference type="ARBA" id="ARBA00008017"/>
    </source>
</evidence>
<feature type="transmembrane region" description="Helical" evidence="7">
    <location>
        <begin position="273"/>
        <end position="294"/>
    </location>
</feature>
<feature type="domain" description="Mechanosensitive ion channel MscS C-terminal" evidence="9">
    <location>
        <begin position="668"/>
        <end position="753"/>
    </location>
</feature>
<sequence>MKPYFTVTIKTILIVATLLQVVLSAVAISASQSKDEIADATVGIDLNKSAGGRQLNEILKTLSTDPSVAWADETRQKLKASLVRYKDQQEGVLKEIERLRIVLDGLGEKNGDGSPVIHGALSSLVELKQQKEFELAETRLLILSAQEILKKLDNYIYIRQARSLFFKDEPLWRIVTSESYQFSLPKPPLNLVLEQDGRQLLVALVAALLWFANFSARIRNFITDNCPANNTVRNLILTVFRQSLAKRFFLGTICILTVLINLLPPVFSDYPYLAEPVLLLFNYVVILFFIRITTIRFHRVEQNDSGCPEMKIDCIGFYLFSFFTVMVITTARQYGYFHLVFGRDPLLGSGLLLLWFGALYLAVRHVTRAATMRGWQMMRLPLLIILIILSCLKLAGYANLVGHIAGAFGCSCFLAMVGLICYDSVDPVVAFLRKYMEKLASGIGVTRIAKSTRMRTHKILSFGLKAYAVTASTVLILHQWGITNVDNEQLIDFFLHGSELNGFPISPARVTLALLVFIICWPSIAYIKQILDTRWLTKEGFSSSSRDTILTVFGYIGYAAILLIMLGVGGVKLTGLTVIIGALSVGIGFGLQNIVNNFISGLILMFERPIKKGDWIVVGSTEGYVKKISIRSTIVQTFDRSDVIVPNSELIANQVTNMMFEDQRGRLRISVGVAYGSDTELVQKLLLEAGDNHPQVITDGSTPVPRAWFQGFGDSSLNFDLLCHLKDIDQKLKVRSELNMAIDKAFRHHGIEIPFPQMDVHLK</sequence>
<name>A0A1H0UGZ9_9BACT</name>
<dbReference type="InterPro" id="IPR011066">
    <property type="entry name" value="MscS_channel_C_sf"/>
</dbReference>
<dbReference type="InterPro" id="IPR006685">
    <property type="entry name" value="MscS_channel_2nd"/>
</dbReference>
<dbReference type="RefSeq" id="WP_092225292.1">
    <property type="nucleotide sequence ID" value="NZ_FNJI01000032.1"/>
</dbReference>
<dbReference type="InterPro" id="IPR011014">
    <property type="entry name" value="MscS_channel_TM-2"/>
</dbReference>
<keyword evidence="6 7" id="KW-0472">Membrane</keyword>
<accession>A0A1H0UGZ9</accession>
<dbReference type="GO" id="GO:0005886">
    <property type="term" value="C:plasma membrane"/>
    <property type="evidence" value="ECO:0007669"/>
    <property type="project" value="UniProtKB-SubCell"/>
</dbReference>
<dbReference type="InterPro" id="IPR052702">
    <property type="entry name" value="MscS-like_channel"/>
</dbReference>
<dbReference type="STRING" id="91360.SAMN05660330_03559"/>
<dbReference type="PANTHER" id="PTHR30347">
    <property type="entry name" value="POTASSIUM CHANNEL RELATED"/>
    <property type="match status" value="1"/>
</dbReference>
<keyword evidence="5 7" id="KW-1133">Transmembrane helix</keyword>
<feature type="transmembrane region" description="Helical" evidence="7">
    <location>
        <begin position="248"/>
        <end position="267"/>
    </location>
</feature>
<feature type="transmembrane region" description="Helical" evidence="7">
    <location>
        <begin position="378"/>
        <end position="398"/>
    </location>
</feature>
<evidence type="ECO:0000256" key="7">
    <source>
        <dbReference type="SAM" id="Phobius"/>
    </source>
</evidence>
<reference evidence="10 11" key="1">
    <citation type="submission" date="2016-10" db="EMBL/GenBank/DDBJ databases">
        <authorList>
            <person name="de Groot N.N."/>
        </authorList>
    </citation>
    <scope>NUCLEOTIDE SEQUENCE [LARGE SCALE GENOMIC DNA]</scope>
    <source>
        <strain evidence="10 11">DSM 12130</strain>
    </source>
</reference>
<feature type="transmembrane region" description="Helical" evidence="7">
    <location>
        <begin position="508"/>
        <end position="527"/>
    </location>
</feature>
<keyword evidence="4 7" id="KW-0812">Transmembrane</keyword>
<evidence type="ECO:0000256" key="4">
    <source>
        <dbReference type="ARBA" id="ARBA00022692"/>
    </source>
</evidence>
<dbReference type="SUPFAM" id="SSF50182">
    <property type="entry name" value="Sm-like ribonucleoproteins"/>
    <property type="match status" value="1"/>
</dbReference>
<dbReference type="SUPFAM" id="SSF82689">
    <property type="entry name" value="Mechanosensitive channel protein MscS (YggB), C-terminal domain"/>
    <property type="match status" value="1"/>
</dbReference>
<dbReference type="Gene3D" id="2.30.30.60">
    <property type="match status" value="1"/>
</dbReference>
<dbReference type="Pfam" id="PF00924">
    <property type="entry name" value="MS_channel_2nd"/>
    <property type="match status" value="1"/>
</dbReference>
<evidence type="ECO:0000313" key="10">
    <source>
        <dbReference type="EMBL" id="SDP65572.1"/>
    </source>
</evidence>
<feature type="transmembrane region" description="Helical" evidence="7">
    <location>
        <begin position="459"/>
        <end position="480"/>
    </location>
</feature>
<keyword evidence="3" id="KW-1003">Cell membrane</keyword>
<dbReference type="PANTHER" id="PTHR30347:SF1">
    <property type="entry name" value="MECHANOSENSITIVE CHANNEL MSCK"/>
    <property type="match status" value="1"/>
</dbReference>
<dbReference type="Gene3D" id="3.30.70.100">
    <property type="match status" value="1"/>
</dbReference>
<evidence type="ECO:0000313" key="11">
    <source>
        <dbReference type="Proteomes" id="UP000199073"/>
    </source>
</evidence>
<proteinExistence type="inferred from homology"/>
<feature type="transmembrane region" description="Helical" evidence="7">
    <location>
        <begin position="404"/>
        <end position="425"/>
    </location>
</feature>
<evidence type="ECO:0000259" key="9">
    <source>
        <dbReference type="Pfam" id="PF21082"/>
    </source>
</evidence>
<dbReference type="AlphaFoldDB" id="A0A1H0UGZ9"/>
<dbReference type="OrthoDB" id="9799209at2"/>
<feature type="domain" description="Mechanosensitive ion channel MscS" evidence="8">
    <location>
        <begin position="593"/>
        <end position="658"/>
    </location>
</feature>
<dbReference type="SUPFAM" id="SSF82861">
    <property type="entry name" value="Mechanosensitive channel protein MscS (YggB), transmembrane region"/>
    <property type="match status" value="1"/>
</dbReference>
<protein>
    <submittedName>
        <fullName evidence="10">Mechanosensitive ion channel</fullName>
    </submittedName>
</protein>
<dbReference type="InterPro" id="IPR049278">
    <property type="entry name" value="MS_channel_C"/>
</dbReference>
<feature type="transmembrane region" description="Helical" evidence="7">
    <location>
        <begin position="315"/>
        <end position="334"/>
    </location>
</feature>
<dbReference type="EMBL" id="FNJI01000032">
    <property type="protein sequence ID" value="SDP65572.1"/>
    <property type="molecule type" value="Genomic_DNA"/>
</dbReference>
<dbReference type="Proteomes" id="UP000199073">
    <property type="component" value="Unassembled WGS sequence"/>
</dbReference>
<gene>
    <name evidence="10" type="ORF">SAMN05660330_03559</name>
</gene>